<dbReference type="GO" id="GO:0046464">
    <property type="term" value="P:acylglycerol catabolic process"/>
    <property type="evidence" value="ECO:0007669"/>
    <property type="project" value="TreeGrafter"/>
</dbReference>
<dbReference type="SUPFAM" id="SSF53474">
    <property type="entry name" value="alpha/beta-Hydrolases"/>
    <property type="match status" value="1"/>
</dbReference>
<evidence type="ECO:0000313" key="2">
    <source>
        <dbReference type="EMBL" id="CAF1258365.1"/>
    </source>
</evidence>
<reference evidence="2" key="1">
    <citation type="submission" date="2021-02" db="EMBL/GenBank/DDBJ databases">
        <authorList>
            <person name="Nowell W R."/>
        </authorList>
    </citation>
    <scope>NUCLEOTIDE SEQUENCE</scope>
</reference>
<evidence type="ECO:0000313" key="4">
    <source>
        <dbReference type="Proteomes" id="UP000663829"/>
    </source>
</evidence>
<name>A0A815AN94_9BILA</name>
<dbReference type="PANTHER" id="PTHR43798">
    <property type="entry name" value="MONOACYLGLYCEROL LIPASE"/>
    <property type="match status" value="1"/>
</dbReference>
<dbReference type="GO" id="GO:0047372">
    <property type="term" value="F:monoacylglycerol lipase activity"/>
    <property type="evidence" value="ECO:0007669"/>
    <property type="project" value="TreeGrafter"/>
</dbReference>
<keyword evidence="4" id="KW-1185">Reference proteome</keyword>
<protein>
    <recommendedName>
        <fullName evidence="1">AB hydrolase-1 domain-containing protein</fullName>
    </recommendedName>
</protein>
<dbReference type="InterPro" id="IPR000073">
    <property type="entry name" value="AB_hydrolase_1"/>
</dbReference>
<dbReference type="InterPro" id="IPR050266">
    <property type="entry name" value="AB_hydrolase_sf"/>
</dbReference>
<dbReference type="Gene3D" id="3.40.50.1820">
    <property type="entry name" value="alpha/beta hydrolase"/>
    <property type="match status" value="1"/>
</dbReference>
<dbReference type="Proteomes" id="UP000681722">
    <property type="component" value="Unassembled WGS sequence"/>
</dbReference>
<gene>
    <name evidence="2" type="ORF">GPM918_LOCUS26479</name>
    <name evidence="3" type="ORF">SRO942_LOCUS26641</name>
</gene>
<dbReference type="EMBL" id="CAJOBC010017612">
    <property type="protein sequence ID" value="CAF4033506.1"/>
    <property type="molecule type" value="Genomic_DNA"/>
</dbReference>
<dbReference type="GO" id="GO:0016020">
    <property type="term" value="C:membrane"/>
    <property type="evidence" value="ECO:0007669"/>
    <property type="project" value="TreeGrafter"/>
</dbReference>
<sequence length="328" mass="37075">MFCSLILPNFRGTFKFIQRTITSHATVRTPEQHTITLNNRPINESGLLGSIQLNVWEWPGKSPLILICHGTSNHGRCFDQIIANLPSDQHIITFDFRGHGYSSQSPPYTFRTISDDLTEFIEVRGIKNAIGIGHSLGGTALILATILKPTAFSNLLLLEPAIFPKSVLDGKTPLQQTSFDNIKQRRISTWRSIDEMYDFFKDKPIFRNWIPSTLRDYCTYGVLTGGSGVVLSCDVETSQSFYVSAMDKEINIYDKLCQIEIPVHIVRSGFSYKPGRWDTSFTSPDLVSYFKNAQDTKLENMSHFIPMEAPSLVADLIKQILIKQKCKL</sequence>
<comment type="caution">
    <text evidence="2">The sequence shown here is derived from an EMBL/GenBank/DDBJ whole genome shotgun (WGS) entry which is preliminary data.</text>
</comment>
<accession>A0A815AN94</accession>
<dbReference type="OrthoDB" id="408373at2759"/>
<organism evidence="2 4">
    <name type="scientific">Didymodactylos carnosus</name>
    <dbReference type="NCBI Taxonomy" id="1234261"/>
    <lineage>
        <taxon>Eukaryota</taxon>
        <taxon>Metazoa</taxon>
        <taxon>Spiralia</taxon>
        <taxon>Gnathifera</taxon>
        <taxon>Rotifera</taxon>
        <taxon>Eurotatoria</taxon>
        <taxon>Bdelloidea</taxon>
        <taxon>Philodinida</taxon>
        <taxon>Philodinidae</taxon>
        <taxon>Didymodactylos</taxon>
    </lineage>
</organism>
<dbReference type="Pfam" id="PF00561">
    <property type="entry name" value="Abhydrolase_1"/>
    <property type="match status" value="1"/>
</dbReference>
<dbReference type="AlphaFoldDB" id="A0A815AN94"/>
<dbReference type="InterPro" id="IPR029058">
    <property type="entry name" value="AB_hydrolase_fold"/>
</dbReference>
<evidence type="ECO:0000259" key="1">
    <source>
        <dbReference type="Pfam" id="PF00561"/>
    </source>
</evidence>
<dbReference type="Proteomes" id="UP000663829">
    <property type="component" value="Unassembled WGS sequence"/>
</dbReference>
<dbReference type="PANTHER" id="PTHR43798:SF33">
    <property type="entry name" value="HYDROLASE, PUTATIVE (AFU_ORTHOLOGUE AFUA_2G14860)-RELATED"/>
    <property type="match status" value="1"/>
</dbReference>
<proteinExistence type="predicted"/>
<feature type="domain" description="AB hydrolase-1" evidence="1">
    <location>
        <begin position="63"/>
        <end position="162"/>
    </location>
</feature>
<evidence type="ECO:0000313" key="3">
    <source>
        <dbReference type="EMBL" id="CAF4033506.1"/>
    </source>
</evidence>
<dbReference type="EMBL" id="CAJNOQ010010686">
    <property type="protein sequence ID" value="CAF1258365.1"/>
    <property type="molecule type" value="Genomic_DNA"/>
</dbReference>